<accession>A0A437RFD3</accession>
<comment type="similarity">
    <text evidence="1">Belongs to the aldehyde dehydrogenase family.</text>
</comment>
<name>A0A437RFD3_9BURK</name>
<keyword evidence="3" id="KW-0520">NAD</keyword>
<evidence type="ECO:0000313" key="5">
    <source>
        <dbReference type="EMBL" id="RVU45480.1"/>
    </source>
</evidence>
<evidence type="ECO:0000256" key="1">
    <source>
        <dbReference type="ARBA" id="ARBA00009986"/>
    </source>
</evidence>
<reference evidence="5 6" key="1">
    <citation type="submission" date="2019-01" db="EMBL/GenBank/DDBJ databases">
        <authorList>
            <person name="Chen W.-M."/>
        </authorList>
    </citation>
    <scope>NUCLEOTIDE SEQUENCE [LARGE SCALE GENOMIC DNA]</scope>
    <source>
        <strain evidence="5 6">KYPY4</strain>
    </source>
</reference>
<dbReference type="SUPFAM" id="SSF53720">
    <property type="entry name" value="ALDH-like"/>
    <property type="match status" value="1"/>
</dbReference>
<dbReference type="PANTHER" id="PTHR42986">
    <property type="entry name" value="BENZALDEHYDE DEHYDROGENASE YFMT"/>
    <property type="match status" value="1"/>
</dbReference>
<organism evidence="5 6">
    <name type="scientific">Rubrivivax rivuli</name>
    <dbReference type="NCBI Taxonomy" id="1862385"/>
    <lineage>
        <taxon>Bacteria</taxon>
        <taxon>Pseudomonadati</taxon>
        <taxon>Pseudomonadota</taxon>
        <taxon>Betaproteobacteria</taxon>
        <taxon>Burkholderiales</taxon>
        <taxon>Sphaerotilaceae</taxon>
        <taxon>Rubrivivax</taxon>
    </lineage>
</organism>
<feature type="domain" description="Aldehyde dehydrogenase" evidence="4">
    <location>
        <begin position="23"/>
        <end position="475"/>
    </location>
</feature>
<protein>
    <submittedName>
        <fullName evidence="5">Aldehyde dehydrogenase family protein</fullName>
    </submittedName>
</protein>
<proteinExistence type="inferred from homology"/>
<keyword evidence="6" id="KW-1185">Reference proteome</keyword>
<dbReference type="InterPro" id="IPR016161">
    <property type="entry name" value="Ald_DH/histidinol_DH"/>
</dbReference>
<dbReference type="AlphaFoldDB" id="A0A437RFD3"/>
<dbReference type="EMBL" id="SACR01000004">
    <property type="protein sequence ID" value="RVU45480.1"/>
    <property type="molecule type" value="Genomic_DNA"/>
</dbReference>
<keyword evidence="2" id="KW-0560">Oxidoreductase</keyword>
<evidence type="ECO:0000256" key="2">
    <source>
        <dbReference type="ARBA" id="ARBA00023002"/>
    </source>
</evidence>
<evidence type="ECO:0000259" key="4">
    <source>
        <dbReference type="Pfam" id="PF00171"/>
    </source>
</evidence>
<dbReference type="Proteomes" id="UP000285575">
    <property type="component" value="Unassembled WGS sequence"/>
</dbReference>
<dbReference type="CDD" id="cd07152">
    <property type="entry name" value="ALDH_BenzADH"/>
    <property type="match status" value="1"/>
</dbReference>
<evidence type="ECO:0000256" key="3">
    <source>
        <dbReference type="ARBA" id="ARBA00023027"/>
    </source>
</evidence>
<dbReference type="RefSeq" id="WP_128229744.1">
    <property type="nucleotide sequence ID" value="NZ_SACR01000004.1"/>
</dbReference>
<dbReference type="PANTHER" id="PTHR42986:SF1">
    <property type="entry name" value="BENZALDEHYDE DEHYDROGENASE YFMT"/>
    <property type="match status" value="1"/>
</dbReference>
<comment type="caution">
    <text evidence="5">The sequence shown here is derived from an EMBL/GenBank/DDBJ whole genome shotgun (WGS) entry which is preliminary data.</text>
</comment>
<dbReference type="InterPro" id="IPR016162">
    <property type="entry name" value="Ald_DH_N"/>
</dbReference>
<dbReference type="OrthoDB" id="6187633at2"/>
<sequence>MAANPFLRPELWREQLYSGGWRAASTSLPIVEPATGEPLAHAGHARPADVRAAAALAAAAQPAWAAAPPREKAGVFLRVAALLQQHFDELALWVTRETGAILPKGQHEIREAITFCHVAAAMPMQPQGQVLPSVPGRLSMARRVPHGVVGVISPFNFPLILTLRVVGPALAAGNAVIVKPDARTPVSGGYLLAQLFEAAGLPAGLLHVLPGGADVGEALVTDAAVPMISFTGSAAAGRRVGELAARQLKKVSLELGGTNALVILDDADLDLAASNAAWGAWLHSGQICMATNRVIVHESIAGALTARLVGKAQHLPVGNGATGQVALGPLIDTRQRDRVHAAVQASVKAGARLLAGGSYVGLFYQPTVLADVKPGMPCHDEEVFGPVLNLMTFRSDDEAVALANHHAGGLAAAVISRNVGRATALAQRLKAGMVHVNDQTVNDDATNPFGGPGVAGNGNSHGGPADWEAFTTWQWLTVKDTPPAYPF</sequence>
<dbReference type="Pfam" id="PF00171">
    <property type="entry name" value="Aldedh"/>
    <property type="match status" value="1"/>
</dbReference>
<dbReference type="Gene3D" id="3.40.309.10">
    <property type="entry name" value="Aldehyde Dehydrogenase, Chain A, domain 2"/>
    <property type="match status" value="1"/>
</dbReference>
<gene>
    <name evidence="5" type="ORF">EOE66_15295</name>
</gene>
<dbReference type="InterPro" id="IPR016163">
    <property type="entry name" value="Ald_DH_C"/>
</dbReference>
<dbReference type="GO" id="GO:0016620">
    <property type="term" value="F:oxidoreductase activity, acting on the aldehyde or oxo group of donors, NAD or NADP as acceptor"/>
    <property type="evidence" value="ECO:0007669"/>
    <property type="project" value="InterPro"/>
</dbReference>
<dbReference type="InterPro" id="IPR015590">
    <property type="entry name" value="Aldehyde_DH_dom"/>
</dbReference>
<dbReference type="Gene3D" id="3.40.605.10">
    <property type="entry name" value="Aldehyde Dehydrogenase, Chain A, domain 1"/>
    <property type="match status" value="1"/>
</dbReference>
<evidence type="ECO:0000313" key="6">
    <source>
        <dbReference type="Proteomes" id="UP000285575"/>
    </source>
</evidence>